<dbReference type="Gene3D" id="3.30.1330.40">
    <property type="entry name" value="RutC-like"/>
    <property type="match status" value="1"/>
</dbReference>
<dbReference type="AlphaFoldDB" id="A0A1N6EMT5"/>
<dbReference type="FunFam" id="3.30.1330.40:FF:000001">
    <property type="entry name" value="L-PSP family endoribonuclease"/>
    <property type="match status" value="1"/>
</dbReference>
<dbReference type="InterPro" id="IPR006056">
    <property type="entry name" value="RidA"/>
</dbReference>
<dbReference type="CDD" id="cd00448">
    <property type="entry name" value="YjgF_YER057c_UK114_family"/>
    <property type="match status" value="1"/>
</dbReference>
<dbReference type="Proteomes" id="UP000184758">
    <property type="component" value="Unassembled WGS sequence"/>
</dbReference>
<dbReference type="EMBL" id="FSRN01000001">
    <property type="protein sequence ID" value="SIN84356.1"/>
    <property type="molecule type" value="Genomic_DNA"/>
</dbReference>
<gene>
    <name evidence="2" type="ORF">SAMN05878443_0091</name>
</gene>
<dbReference type="InterPro" id="IPR035959">
    <property type="entry name" value="RutC-like_sf"/>
</dbReference>
<dbReference type="PANTHER" id="PTHR11803">
    <property type="entry name" value="2-IMINOBUTANOATE/2-IMINOPROPANOATE DEAMINASE RIDA"/>
    <property type="match status" value="1"/>
</dbReference>
<proteinExistence type="inferred from homology"/>
<evidence type="ECO:0000313" key="3">
    <source>
        <dbReference type="Proteomes" id="UP000184758"/>
    </source>
</evidence>
<keyword evidence="3" id="KW-1185">Reference proteome</keyword>
<dbReference type="RefSeq" id="WP_034546496.1">
    <property type="nucleotide sequence ID" value="NZ_FSRN01000001.1"/>
</dbReference>
<protein>
    <submittedName>
        <fullName evidence="2">Reactive intermediate/imine deaminase</fullName>
    </submittedName>
</protein>
<organism evidence="2 3">
    <name type="scientific">Carnobacterium alterfunditum</name>
    <dbReference type="NCBI Taxonomy" id="28230"/>
    <lineage>
        <taxon>Bacteria</taxon>
        <taxon>Bacillati</taxon>
        <taxon>Bacillota</taxon>
        <taxon>Bacilli</taxon>
        <taxon>Lactobacillales</taxon>
        <taxon>Carnobacteriaceae</taxon>
        <taxon>Carnobacterium</taxon>
    </lineage>
</organism>
<comment type="similarity">
    <text evidence="1">Belongs to the RutC family.</text>
</comment>
<accession>A0A1N6EMT5</accession>
<dbReference type="STRING" id="28230.SAMN05878443_0091"/>
<evidence type="ECO:0000256" key="1">
    <source>
        <dbReference type="ARBA" id="ARBA00010552"/>
    </source>
</evidence>
<dbReference type="InterPro" id="IPR006175">
    <property type="entry name" value="YjgF/YER057c/UK114"/>
</dbReference>
<dbReference type="SUPFAM" id="SSF55298">
    <property type="entry name" value="YjgF-like"/>
    <property type="match status" value="1"/>
</dbReference>
<dbReference type="eggNOG" id="COG0251">
    <property type="taxonomic scope" value="Bacteria"/>
</dbReference>
<dbReference type="NCBIfam" id="TIGR00004">
    <property type="entry name" value="Rid family detoxifying hydrolase"/>
    <property type="match status" value="1"/>
</dbReference>
<dbReference type="GO" id="GO:0005829">
    <property type="term" value="C:cytosol"/>
    <property type="evidence" value="ECO:0007669"/>
    <property type="project" value="TreeGrafter"/>
</dbReference>
<dbReference type="PANTHER" id="PTHR11803:SF39">
    <property type="entry name" value="2-IMINOBUTANOATE_2-IMINOPROPANOATE DEAMINASE"/>
    <property type="match status" value="1"/>
</dbReference>
<reference evidence="3" key="1">
    <citation type="submission" date="2016-11" db="EMBL/GenBank/DDBJ databases">
        <authorList>
            <person name="Varghese N."/>
            <person name="Submissions S."/>
        </authorList>
    </citation>
    <scope>NUCLEOTIDE SEQUENCE [LARGE SCALE GENOMIC DNA]</scope>
    <source>
        <strain evidence="3">313</strain>
    </source>
</reference>
<dbReference type="OrthoDB" id="9803101at2"/>
<sequence>MYNVPQAIGPYSPYRKAGSLLFTSGQLPINPETNELEDTFTEQCKRSLMNIQSILEKENLKMKDIIKTTVLLKDLSNFDEVNRLFAEFFEEPYPTRTAFEVSKLPKNAMIEIEAIAVLK</sequence>
<dbReference type="Pfam" id="PF01042">
    <property type="entry name" value="Ribonuc_L-PSP"/>
    <property type="match status" value="1"/>
</dbReference>
<evidence type="ECO:0000313" key="2">
    <source>
        <dbReference type="EMBL" id="SIN84356.1"/>
    </source>
</evidence>
<name>A0A1N6EMT5_9LACT</name>
<dbReference type="GO" id="GO:0019239">
    <property type="term" value="F:deaminase activity"/>
    <property type="evidence" value="ECO:0007669"/>
    <property type="project" value="TreeGrafter"/>
</dbReference>